<protein>
    <submittedName>
        <fullName evidence="1">Uncharacterized protein</fullName>
    </submittedName>
</protein>
<gene>
    <name evidence="1" type="ORF">AMPC_09640</name>
</gene>
<dbReference type="Proteomes" id="UP001162734">
    <property type="component" value="Chromosome"/>
</dbReference>
<reference evidence="2" key="1">
    <citation type="journal article" date="2022" name="Int. J. Syst. Evol. Microbiol.">
        <title>Anaeromyxobacter oryzae sp. nov., Anaeromyxobacter diazotrophicus sp. nov. and Anaeromyxobacter paludicola sp. nov., isolated from paddy soils.</title>
        <authorList>
            <person name="Itoh H."/>
            <person name="Xu Z."/>
            <person name="Mise K."/>
            <person name="Masuda Y."/>
            <person name="Ushijima N."/>
            <person name="Hayakawa C."/>
            <person name="Shiratori Y."/>
            <person name="Senoo K."/>
        </authorList>
    </citation>
    <scope>NUCLEOTIDE SEQUENCE [LARGE SCALE GENOMIC DNA]</scope>
    <source>
        <strain evidence="2">Red630</strain>
    </source>
</reference>
<dbReference type="Gene3D" id="2.170.120.30">
    <property type="match status" value="1"/>
</dbReference>
<keyword evidence="2" id="KW-1185">Reference proteome</keyword>
<proteinExistence type="predicted"/>
<sequence>MPRSDLRLRLLSLVMAAALLLVVRGERRVSYAFWVPLEARLPRGMSTADPLPAELKVSLNGPWARLRSLDAAELGPVLIDLSRTGPGPTSWYVRADSLHLPAGVHVESIHPAQGSVELLRGHP</sequence>
<evidence type="ECO:0000313" key="1">
    <source>
        <dbReference type="EMBL" id="BDG07851.1"/>
    </source>
</evidence>
<evidence type="ECO:0000313" key="2">
    <source>
        <dbReference type="Proteomes" id="UP001162734"/>
    </source>
</evidence>
<dbReference type="RefSeq" id="WP_248344798.1">
    <property type="nucleotide sequence ID" value="NZ_AP025592.1"/>
</dbReference>
<accession>A0ABM7X7N5</accession>
<organism evidence="1 2">
    <name type="scientific">Anaeromyxobacter paludicola</name>
    <dbReference type="NCBI Taxonomy" id="2918171"/>
    <lineage>
        <taxon>Bacteria</taxon>
        <taxon>Pseudomonadati</taxon>
        <taxon>Myxococcota</taxon>
        <taxon>Myxococcia</taxon>
        <taxon>Myxococcales</taxon>
        <taxon>Cystobacterineae</taxon>
        <taxon>Anaeromyxobacteraceae</taxon>
        <taxon>Anaeromyxobacter</taxon>
    </lineage>
</organism>
<dbReference type="EMBL" id="AP025592">
    <property type="protein sequence ID" value="BDG07851.1"/>
    <property type="molecule type" value="Genomic_DNA"/>
</dbReference>
<name>A0ABM7X7N5_9BACT</name>